<reference evidence="1 2" key="1">
    <citation type="journal article" date="2019" name="Sci. Rep.">
        <title>Orb-weaving spider Araneus ventricosus genome elucidates the spidroin gene catalogue.</title>
        <authorList>
            <person name="Kono N."/>
            <person name="Nakamura H."/>
            <person name="Ohtoshi R."/>
            <person name="Moran D.A.P."/>
            <person name="Shinohara A."/>
            <person name="Yoshida Y."/>
            <person name="Fujiwara M."/>
            <person name="Mori M."/>
            <person name="Tomita M."/>
            <person name="Arakawa K."/>
        </authorList>
    </citation>
    <scope>NUCLEOTIDE SEQUENCE [LARGE SCALE GENOMIC DNA]</scope>
</reference>
<protein>
    <submittedName>
        <fullName evidence="1">Uncharacterized protein</fullName>
    </submittedName>
</protein>
<dbReference type="Proteomes" id="UP000499080">
    <property type="component" value="Unassembled WGS sequence"/>
</dbReference>
<keyword evidence="2" id="KW-1185">Reference proteome</keyword>
<organism evidence="1 2">
    <name type="scientific">Araneus ventricosus</name>
    <name type="common">Orbweaver spider</name>
    <name type="synonym">Epeira ventricosa</name>
    <dbReference type="NCBI Taxonomy" id="182803"/>
    <lineage>
        <taxon>Eukaryota</taxon>
        <taxon>Metazoa</taxon>
        <taxon>Ecdysozoa</taxon>
        <taxon>Arthropoda</taxon>
        <taxon>Chelicerata</taxon>
        <taxon>Arachnida</taxon>
        <taxon>Araneae</taxon>
        <taxon>Araneomorphae</taxon>
        <taxon>Entelegynae</taxon>
        <taxon>Araneoidea</taxon>
        <taxon>Araneidae</taxon>
        <taxon>Araneus</taxon>
    </lineage>
</organism>
<gene>
    <name evidence="1" type="ORF">AVEN_101201_1</name>
</gene>
<proteinExistence type="predicted"/>
<evidence type="ECO:0000313" key="2">
    <source>
        <dbReference type="Proteomes" id="UP000499080"/>
    </source>
</evidence>
<dbReference type="EMBL" id="BGPR01004268">
    <property type="protein sequence ID" value="GBM97788.1"/>
    <property type="molecule type" value="Genomic_DNA"/>
</dbReference>
<evidence type="ECO:0000313" key="1">
    <source>
        <dbReference type="EMBL" id="GBM97788.1"/>
    </source>
</evidence>
<sequence>MGPLGVALLSKKRSLYVVSYTLRLRYLILHEIRRTFRGKVLRRLTAGCRGARGVSKRGMISFRGSCFMLSSLQALVGERPRD</sequence>
<comment type="caution">
    <text evidence="1">The sequence shown here is derived from an EMBL/GenBank/DDBJ whole genome shotgun (WGS) entry which is preliminary data.</text>
</comment>
<dbReference type="AlphaFoldDB" id="A0A4Y2K7D8"/>
<name>A0A4Y2K7D8_ARAVE</name>
<accession>A0A4Y2K7D8</accession>